<feature type="compositionally biased region" description="Basic residues" evidence="1">
    <location>
        <begin position="53"/>
        <end position="85"/>
    </location>
</feature>
<evidence type="ECO:0000256" key="1">
    <source>
        <dbReference type="SAM" id="MobiDB-lite"/>
    </source>
</evidence>
<dbReference type="AlphaFoldDB" id="A0A699GJF8"/>
<feature type="domain" description="Retrovirus-related Pol polyprotein from transposon TNT 1-94-like beta-barrel" evidence="2">
    <location>
        <begin position="251"/>
        <end position="322"/>
    </location>
</feature>
<dbReference type="Pfam" id="PF22936">
    <property type="entry name" value="Pol_BBD"/>
    <property type="match status" value="1"/>
</dbReference>
<dbReference type="InterPro" id="IPR054722">
    <property type="entry name" value="PolX-like_BBD"/>
</dbReference>
<gene>
    <name evidence="3" type="ORF">Tci_001917</name>
</gene>
<reference evidence="3" key="1">
    <citation type="journal article" date="2019" name="Sci. Rep.">
        <title>Draft genome of Tanacetum cinerariifolium, the natural source of mosquito coil.</title>
        <authorList>
            <person name="Yamashiro T."/>
            <person name="Shiraishi A."/>
            <person name="Satake H."/>
            <person name="Nakayama K."/>
        </authorList>
    </citation>
    <scope>NUCLEOTIDE SEQUENCE</scope>
</reference>
<organism evidence="3">
    <name type="scientific">Tanacetum cinerariifolium</name>
    <name type="common">Dalmatian daisy</name>
    <name type="synonym">Chrysanthemum cinerariifolium</name>
    <dbReference type="NCBI Taxonomy" id="118510"/>
    <lineage>
        <taxon>Eukaryota</taxon>
        <taxon>Viridiplantae</taxon>
        <taxon>Streptophyta</taxon>
        <taxon>Embryophyta</taxon>
        <taxon>Tracheophyta</taxon>
        <taxon>Spermatophyta</taxon>
        <taxon>Magnoliopsida</taxon>
        <taxon>eudicotyledons</taxon>
        <taxon>Gunneridae</taxon>
        <taxon>Pentapetalae</taxon>
        <taxon>asterids</taxon>
        <taxon>campanulids</taxon>
        <taxon>Asterales</taxon>
        <taxon>Asteraceae</taxon>
        <taxon>Asteroideae</taxon>
        <taxon>Anthemideae</taxon>
        <taxon>Anthemidinae</taxon>
        <taxon>Tanacetum</taxon>
    </lineage>
</organism>
<name>A0A699GJF8_TANCI</name>
<evidence type="ECO:0000313" key="3">
    <source>
        <dbReference type="EMBL" id="GEU29939.1"/>
    </source>
</evidence>
<evidence type="ECO:0000259" key="2">
    <source>
        <dbReference type="Pfam" id="PF22936"/>
    </source>
</evidence>
<feature type="region of interest" description="Disordered" evidence="1">
    <location>
        <begin position="195"/>
        <end position="238"/>
    </location>
</feature>
<proteinExistence type="predicted"/>
<accession>A0A699GJF8</accession>
<feature type="compositionally biased region" description="Polar residues" evidence="1">
    <location>
        <begin position="215"/>
        <end position="225"/>
    </location>
</feature>
<sequence length="354" mass="40569">MVSFYFLDIVSCTMVSLRSQTLVSHLVTLATTFFLPLKNLVSSPPIRPTSSHHSSRRTPPHHLYRHHRSTTPPPRCHRQHQHHHPPPAATISPFPPHPTAATSYNINRHHHHHVITIILTSPSSPRHHNHATTTCTSTTRALKEELIEEVHEMLNNFESMKQKVTKKYPKEQMLQNETDRLLEVSLTSDIHNCVESSNSVRTPKSKDTKSKNRVLKNTNDKSSTAHVRKMSRSVSIDSNKRETMPSNLILWSVDSRCSKHMTSNLQLLRNFVEKFVGTVCFGNDHFATMTRYGDYVQCNLTICHVYYVEGLRHNLFSVEQFCDGDLEVSFRSNTCYVWNLEADDLLTGSRDSNL</sequence>
<feature type="region of interest" description="Disordered" evidence="1">
    <location>
        <begin position="44"/>
        <end position="100"/>
    </location>
</feature>
<protein>
    <submittedName>
        <fullName evidence="3">Integrase, catalytic region, zinc finger, CCHC-type, peptidase aspartic, catalytic</fullName>
    </submittedName>
</protein>
<dbReference type="EMBL" id="BKCJ010000114">
    <property type="protein sequence ID" value="GEU29939.1"/>
    <property type="molecule type" value="Genomic_DNA"/>
</dbReference>
<comment type="caution">
    <text evidence="3">The sequence shown here is derived from an EMBL/GenBank/DDBJ whole genome shotgun (WGS) entry which is preliminary data.</text>
</comment>